<accession>A0AAD9PFE4</accession>
<dbReference type="EMBL" id="JAODUO010000006">
    <property type="protein sequence ID" value="KAK2193807.1"/>
    <property type="molecule type" value="Genomic_DNA"/>
</dbReference>
<feature type="region of interest" description="Disordered" evidence="1">
    <location>
        <begin position="43"/>
        <end position="66"/>
    </location>
</feature>
<comment type="caution">
    <text evidence="2">The sequence shown here is derived from an EMBL/GenBank/DDBJ whole genome shotgun (WGS) entry which is preliminary data.</text>
</comment>
<keyword evidence="3" id="KW-1185">Reference proteome</keyword>
<name>A0AAD9PFE4_RIDPI</name>
<sequence length="122" mass="13695">MNEQPYCIPRCFRQGSVVDKSWHTTVRWTLDLGSDTSSIRSYGSNIGSYKNSPDTNRWRSPSYSAPRDSSLAFAALNRGYVSSVKDRFSATPSAGERRLSLSRSLSGGRDYRFVGYVHQSID</sequence>
<reference evidence="2" key="1">
    <citation type="journal article" date="2023" name="Mol. Biol. Evol.">
        <title>Third-Generation Sequencing Reveals the Adaptive Role of the Epigenome in Three Deep-Sea Polychaetes.</title>
        <authorList>
            <person name="Perez M."/>
            <person name="Aroh O."/>
            <person name="Sun Y."/>
            <person name="Lan Y."/>
            <person name="Juniper S.K."/>
            <person name="Young C.R."/>
            <person name="Angers B."/>
            <person name="Qian P.Y."/>
        </authorList>
    </citation>
    <scope>NUCLEOTIDE SEQUENCE</scope>
    <source>
        <strain evidence="2">R07B-5</strain>
    </source>
</reference>
<dbReference type="AlphaFoldDB" id="A0AAD9PFE4"/>
<gene>
    <name evidence="2" type="ORF">NP493_5g09025</name>
</gene>
<feature type="compositionally biased region" description="Polar residues" evidence="1">
    <location>
        <begin position="43"/>
        <end position="63"/>
    </location>
</feature>
<dbReference type="Proteomes" id="UP001209878">
    <property type="component" value="Unassembled WGS sequence"/>
</dbReference>
<protein>
    <submittedName>
        <fullName evidence="2">Uncharacterized protein</fullName>
    </submittedName>
</protein>
<organism evidence="2 3">
    <name type="scientific">Ridgeia piscesae</name>
    <name type="common">Tubeworm</name>
    <dbReference type="NCBI Taxonomy" id="27915"/>
    <lineage>
        <taxon>Eukaryota</taxon>
        <taxon>Metazoa</taxon>
        <taxon>Spiralia</taxon>
        <taxon>Lophotrochozoa</taxon>
        <taxon>Annelida</taxon>
        <taxon>Polychaeta</taxon>
        <taxon>Sedentaria</taxon>
        <taxon>Canalipalpata</taxon>
        <taxon>Sabellida</taxon>
        <taxon>Siboglinidae</taxon>
        <taxon>Ridgeia</taxon>
    </lineage>
</organism>
<evidence type="ECO:0000313" key="3">
    <source>
        <dbReference type="Proteomes" id="UP001209878"/>
    </source>
</evidence>
<proteinExistence type="predicted"/>
<evidence type="ECO:0000256" key="1">
    <source>
        <dbReference type="SAM" id="MobiDB-lite"/>
    </source>
</evidence>
<evidence type="ECO:0000313" key="2">
    <source>
        <dbReference type="EMBL" id="KAK2193807.1"/>
    </source>
</evidence>